<feature type="domain" description="PsbP C-terminal" evidence="13">
    <location>
        <begin position="106"/>
        <end position="274"/>
    </location>
</feature>
<dbReference type="EMBL" id="JBJQOH010000002">
    <property type="protein sequence ID" value="KAL3696340.1"/>
    <property type="molecule type" value="Genomic_DNA"/>
</dbReference>
<dbReference type="Pfam" id="PF01789">
    <property type="entry name" value="PsbP"/>
    <property type="match status" value="1"/>
</dbReference>
<evidence type="ECO:0000256" key="2">
    <source>
        <dbReference type="ARBA" id="ARBA00022528"/>
    </source>
</evidence>
<organism evidence="14 15">
    <name type="scientific">Riccia sorocarpa</name>
    <dbReference type="NCBI Taxonomy" id="122646"/>
    <lineage>
        <taxon>Eukaryota</taxon>
        <taxon>Viridiplantae</taxon>
        <taxon>Streptophyta</taxon>
        <taxon>Embryophyta</taxon>
        <taxon>Marchantiophyta</taxon>
        <taxon>Marchantiopsida</taxon>
        <taxon>Marchantiidae</taxon>
        <taxon>Marchantiales</taxon>
        <taxon>Ricciaceae</taxon>
        <taxon>Riccia</taxon>
    </lineage>
</organism>
<dbReference type="InterPro" id="IPR002683">
    <property type="entry name" value="PsbP_C"/>
</dbReference>
<dbReference type="PANTHER" id="PTHR31407">
    <property type="match status" value="1"/>
</dbReference>
<evidence type="ECO:0000256" key="9">
    <source>
        <dbReference type="ARBA" id="ARBA00031606"/>
    </source>
</evidence>
<evidence type="ECO:0000256" key="7">
    <source>
        <dbReference type="ARBA" id="ARBA00023276"/>
    </source>
</evidence>
<evidence type="ECO:0000256" key="4">
    <source>
        <dbReference type="ARBA" id="ARBA00022640"/>
    </source>
</evidence>
<evidence type="ECO:0000313" key="14">
    <source>
        <dbReference type="EMBL" id="KAL3696340.1"/>
    </source>
</evidence>
<gene>
    <name evidence="14" type="ORF">R1sor_010416</name>
</gene>
<dbReference type="SUPFAM" id="SSF55724">
    <property type="entry name" value="Mog1p/PsbP-like"/>
    <property type="match status" value="1"/>
</dbReference>
<dbReference type="Gene3D" id="3.40.1000.10">
    <property type="entry name" value="Mog1/PsbP, alpha/beta/alpha sandwich"/>
    <property type="match status" value="1"/>
</dbReference>
<keyword evidence="7" id="KW-0604">Photosystem II</keyword>
<evidence type="ECO:0000256" key="10">
    <source>
        <dbReference type="ARBA" id="ARBA00032148"/>
    </source>
</evidence>
<protein>
    <recommendedName>
        <fullName evidence="10">23 kDa subunit of oxygen evolving system of photosystem II</fullName>
    </recommendedName>
    <alternativeName>
        <fullName evidence="9">23 kDa thylakoid membrane protein</fullName>
    </alternativeName>
    <alternativeName>
        <fullName evidence="8">OEC 23 kDa subunit</fullName>
    </alternativeName>
</protein>
<keyword evidence="2" id="KW-0150">Chloroplast</keyword>
<comment type="subcellular location">
    <subcellularLocation>
        <location evidence="12">Plastid</location>
        <location evidence="12">Chloroplast thylakoid</location>
    </subcellularLocation>
</comment>
<sequence>MAAISAAYVSSLAVASSLSSSRSSVNGVAVNVTVLTKGSVAKRLHFNCRASGQVDSSNDNVAAPVSRRLALSLLAATAAVSSRVNPAAAAYGEAANVFGKAKKSTGFTSYTGEGFSLSVPSKWNPSKEIEFPGQVVRYEDNFDATNNLSVSILKTDKSSIKDYESPKELLKSLSYLLGQQSYTGETDSEGGFTDNQVATAAILETDVKEVNGKTYYYISVLTRTADGDEGGKHQLIYATIEGGKLYVMKAQAGDKRWFKGAKKFVEGAVNSFQVV</sequence>
<dbReference type="InterPro" id="IPR016123">
    <property type="entry name" value="Mog1/PsbP_a/b/a-sand"/>
</dbReference>
<evidence type="ECO:0000313" key="15">
    <source>
        <dbReference type="Proteomes" id="UP001633002"/>
    </source>
</evidence>
<comment type="caution">
    <text evidence="14">The sequence shown here is derived from an EMBL/GenBank/DDBJ whole genome shotgun (WGS) entry which is preliminary data.</text>
</comment>
<evidence type="ECO:0000256" key="3">
    <source>
        <dbReference type="ARBA" id="ARBA00022531"/>
    </source>
</evidence>
<reference evidence="14 15" key="1">
    <citation type="submission" date="2024-09" db="EMBL/GenBank/DDBJ databases">
        <title>Chromosome-scale assembly of Riccia sorocarpa.</title>
        <authorList>
            <person name="Paukszto L."/>
        </authorList>
    </citation>
    <scope>NUCLEOTIDE SEQUENCE [LARGE SCALE GENOMIC DNA]</scope>
    <source>
        <strain evidence="14">LP-2024</strain>
        <tissue evidence="14">Aerial parts of the thallus</tissue>
    </source>
</reference>
<keyword evidence="4" id="KW-0934">Plastid</keyword>
<evidence type="ECO:0000256" key="12">
    <source>
        <dbReference type="ARBA" id="ARBA00046272"/>
    </source>
</evidence>
<dbReference type="Proteomes" id="UP001633002">
    <property type="component" value="Unassembled WGS sequence"/>
</dbReference>
<keyword evidence="5" id="KW-0809">Transit peptide</keyword>
<evidence type="ECO:0000256" key="1">
    <source>
        <dbReference type="ARBA" id="ARBA00002851"/>
    </source>
</evidence>
<dbReference type="GO" id="GO:0009523">
    <property type="term" value="C:photosystem II"/>
    <property type="evidence" value="ECO:0007669"/>
    <property type="project" value="UniProtKB-KW"/>
</dbReference>
<keyword evidence="15" id="KW-1185">Reference proteome</keyword>
<name>A0ABD3I1K1_9MARC</name>
<comment type="function">
    <text evidence="1">May be involved in the regulation of photosystem II.</text>
</comment>
<evidence type="ECO:0000256" key="11">
    <source>
        <dbReference type="ARBA" id="ARBA00035638"/>
    </source>
</evidence>
<dbReference type="GO" id="GO:0015979">
    <property type="term" value="P:photosynthesis"/>
    <property type="evidence" value="ECO:0007669"/>
    <property type="project" value="UniProtKB-KW"/>
</dbReference>
<evidence type="ECO:0000256" key="5">
    <source>
        <dbReference type="ARBA" id="ARBA00022946"/>
    </source>
</evidence>
<comment type="similarity">
    <text evidence="11">Belongs to the PsbP family.</text>
</comment>
<keyword evidence="6" id="KW-0793">Thylakoid</keyword>
<accession>A0ABD3I1K1</accession>
<evidence type="ECO:0000259" key="13">
    <source>
        <dbReference type="Pfam" id="PF01789"/>
    </source>
</evidence>
<dbReference type="AlphaFoldDB" id="A0ABD3I1K1"/>
<evidence type="ECO:0000256" key="6">
    <source>
        <dbReference type="ARBA" id="ARBA00023078"/>
    </source>
</evidence>
<evidence type="ECO:0000256" key="8">
    <source>
        <dbReference type="ARBA" id="ARBA00029584"/>
    </source>
</evidence>
<dbReference type="GO" id="GO:0009534">
    <property type="term" value="C:chloroplast thylakoid"/>
    <property type="evidence" value="ECO:0007669"/>
    <property type="project" value="UniProtKB-SubCell"/>
</dbReference>
<keyword evidence="3" id="KW-0602">Photosynthesis</keyword>
<proteinExistence type="inferred from homology"/>
<dbReference type="PANTHER" id="PTHR31407:SF6">
    <property type="entry name" value="OXYGEN-EVOLVING ENHANCER PROTEIN 2-1, CHLOROPLASTIC"/>
    <property type="match status" value="1"/>
</dbReference>